<proteinExistence type="predicted"/>
<organism evidence="3">
    <name type="scientific">Drosophila grimshawi</name>
    <name type="common">Hawaiian fruit fly</name>
    <name type="synonym">Idiomyia grimshawi</name>
    <dbReference type="NCBI Taxonomy" id="7222"/>
    <lineage>
        <taxon>Eukaryota</taxon>
        <taxon>Metazoa</taxon>
        <taxon>Ecdysozoa</taxon>
        <taxon>Arthropoda</taxon>
        <taxon>Hexapoda</taxon>
        <taxon>Insecta</taxon>
        <taxon>Pterygota</taxon>
        <taxon>Neoptera</taxon>
        <taxon>Endopterygota</taxon>
        <taxon>Diptera</taxon>
        <taxon>Brachycera</taxon>
        <taxon>Muscomorpha</taxon>
        <taxon>Ephydroidea</taxon>
        <taxon>Drosophilidae</taxon>
        <taxon>Drosophila</taxon>
        <taxon>Hawaiian Drosophila</taxon>
    </lineage>
</organism>
<dbReference type="AlphaFoldDB" id="B4J1Z2"/>
<evidence type="ECO:0000256" key="1">
    <source>
        <dbReference type="SAM" id="MobiDB-lite"/>
    </source>
</evidence>
<evidence type="ECO:0000313" key="2">
    <source>
        <dbReference type="EMBL" id="EDV95917.1"/>
    </source>
</evidence>
<feature type="region of interest" description="Disordered" evidence="1">
    <location>
        <begin position="371"/>
        <end position="438"/>
    </location>
</feature>
<evidence type="ECO:0000313" key="3">
    <source>
        <dbReference type="Proteomes" id="UP000001070"/>
    </source>
</evidence>
<gene>
    <name evidence="2" type="primary">Dgri\GH15507</name>
    <name evidence="2" type="ORF">Dgri_GH15507</name>
</gene>
<protein>
    <submittedName>
        <fullName evidence="2">GH15507</fullName>
    </submittedName>
</protein>
<dbReference type="Proteomes" id="UP000001070">
    <property type="component" value="Unassembled WGS sequence"/>
</dbReference>
<sequence>MDYPANVEEQIIRDEKNDNDHSIAKLRDSVSLVRKMFLIYGSRFPEEQCQKLECLLKMLESKLGTSDFSCQFQGNKLDKIMRVLNNIKEKFVSLLDDEVIVIDDTPDQTDLQSTIEGEHRFNPSPPQFPIATTLLDDEVIVIDDTPDPTDLQSTIEGERRFNPSPPQFPITTTVRTNPLTAESAVIAKKDHSDDRRSNPYTIATTISNSEANCIPSIFQRRLNPPSQPVTTFSGDSSAIAETDNVDGKKLVALHGSNCNDPRGRKYTYQNPTLSTFEQRMDVDDELENAEQLPDRQKSKEAAEKKTLATVDDSGRNSVRNIVNGKRCRRVSNLSLNEEQVACKKRILARLEEAPATAAIVNKRQRNTPVKLLVQQQQQRQQQLPTAKRPVTELNVDSNAVVAPSDDSSYNSSKGSNNPSKSIESSNQNATSGQIPSPDGTFINYASGLGLRITRHFMKEEPLCNMLLVSYVKHGRKK</sequence>
<dbReference type="InParanoid" id="B4J1Z2"/>
<feature type="compositionally biased region" description="Basic and acidic residues" evidence="1">
    <location>
        <begin position="292"/>
        <end position="306"/>
    </location>
</feature>
<feature type="compositionally biased region" description="Low complexity" evidence="1">
    <location>
        <begin position="403"/>
        <end position="421"/>
    </location>
</feature>
<feature type="compositionally biased region" description="Polar residues" evidence="1">
    <location>
        <begin position="422"/>
        <end position="434"/>
    </location>
</feature>
<keyword evidence="3" id="KW-1185">Reference proteome</keyword>
<dbReference type="EMBL" id="CH916366">
    <property type="protein sequence ID" value="EDV95917.1"/>
    <property type="molecule type" value="Genomic_DNA"/>
</dbReference>
<feature type="region of interest" description="Disordered" evidence="1">
    <location>
        <begin position="288"/>
        <end position="309"/>
    </location>
</feature>
<name>B4J1Z2_DROGR</name>
<reference evidence="2 3" key="1">
    <citation type="journal article" date="2007" name="Nature">
        <title>Evolution of genes and genomes on the Drosophila phylogeny.</title>
        <authorList>
            <consortium name="Drosophila 12 Genomes Consortium"/>
            <person name="Clark A.G."/>
            <person name="Eisen M.B."/>
            <person name="Smith D.R."/>
            <person name="Bergman C.M."/>
            <person name="Oliver B."/>
            <person name="Markow T.A."/>
            <person name="Kaufman T.C."/>
            <person name="Kellis M."/>
            <person name="Gelbart W."/>
            <person name="Iyer V.N."/>
            <person name="Pollard D.A."/>
            <person name="Sackton T.B."/>
            <person name="Larracuente A.M."/>
            <person name="Singh N.D."/>
            <person name="Abad J.P."/>
            <person name="Abt D.N."/>
            <person name="Adryan B."/>
            <person name="Aguade M."/>
            <person name="Akashi H."/>
            <person name="Anderson W.W."/>
            <person name="Aquadro C.F."/>
            <person name="Ardell D.H."/>
            <person name="Arguello R."/>
            <person name="Artieri C.G."/>
            <person name="Barbash D.A."/>
            <person name="Barker D."/>
            <person name="Barsanti P."/>
            <person name="Batterham P."/>
            <person name="Batzoglou S."/>
            <person name="Begun D."/>
            <person name="Bhutkar A."/>
            <person name="Blanco E."/>
            <person name="Bosak S.A."/>
            <person name="Bradley R.K."/>
            <person name="Brand A.D."/>
            <person name="Brent M.R."/>
            <person name="Brooks A.N."/>
            <person name="Brown R.H."/>
            <person name="Butlin R.K."/>
            <person name="Caggese C."/>
            <person name="Calvi B.R."/>
            <person name="Bernardo de Carvalho A."/>
            <person name="Caspi A."/>
            <person name="Castrezana S."/>
            <person name="Celniker S.E."/>
            <person name="Chang J.L."/>
            <person name="Chapple C."/>
            <person name="Chatterji S."/>
            <person name="Chinwalla A."/>
            <person name="Civetta A."/>
            <person name="Clifton S.W."/>
            <person name="Comeron J.M."/>
            <person name="Costello J.C."/>
            <person name="Coyne J.A."/>
            <person name="Daub J."/>
            <person name="David R.G."/>
            <person name="Delcher A.L."/>
            <person name="Delehaunty K."/>
            <person name="Do C.B."/>
            <person name="Ebling H."/>
            <person name="Edwards K."/>
            <person name="Eickbush T."/>
            <person name="Evans J.D."/>
            <person name="Filipski A."/>
            <person name="Findeiss S."/>
            <person name="Freyhult E."/>
            <person name="Fulton L."/>
            <person name="Fulton R."/>
            <person name="Garcia A.C."/>
            <person name="Gardiner A."/>
            <person name="Garfield D.A."/>
            <person name="Garvin B.E."/>
            <person name="Gibson G."/>
            <person name="Gilbert D."/>
            <person name="Gnerre S."/>
            <person name="Godfrey J."/>
            <person name="Good R."/>
            <person name="Gotea V."/>
            <person name="Gravely B."/>
            <person name="Greenberg A.J."/>
            <person name="Griffiths-Jones S."/>
            <person name="Gross S."/>
            <person name="Guigo R."/>
            <person name="Gustafson E.A."/>
            <person name="Haerty W."/>
            <person name="Hahn M.W."/>
            <person name="Halligan D.L."/>
            <person name="Halpern A.L."/>
            <person name="Halter G.M."/>
            <person name="Han M.V."/>
            <person name="Heger A."/>
            <person name="Hillier L."/>
            <person name="Hinrichs A.S."/>
            <person name="Holmes I."/>
            <person name="Hoskins R.A."/>
            <person name="Hubisz M.J."/>
            <person name="Hultmark D."/>
            <person name="Huntley M.A."/>
            <person name="Jaffe D.B."/>
            <person name="Jagadeeshan S."/>
            <person name="Jeck W.R."/>
            <person name="Johnson J."/>
            <person name="Jones C.D."/>
            <person name="Jordan W.C."/>
            <person name="Karpen G.H."/>
            <person name="Kataoka E."/>
            <person name="Keightley P.D."/>
            <person name="Kheradpour P."/>
            <person name="Kirkness E.F."/>
            <person name="Koerich L.B."/>
            <person name="Kristiansen K."/>
            <person name="Kudrna D."/>
            <person name="Kulathinal R.J."/>
            <person name="Kumar S."/>
            <person name="Kwok R."/>
            <person name="Lander E."/>
            <person name="Langley C.H."/>
            <person name="Lapoint R."/>
            <person name="Lazzaro B.P."/>
            <person name="Lee S.J."/>
            <person name="Levesque L."/>
            <person name="Li R."/>
            <person name="Lin C.F."/>
            <person name="Lin M.F."/>
            <person name="Lindblad-Toh K."/>
            <person name="Llopart A."/>
            <person name="Long M."/>
            <person name="Low L."/>
            <person name="Lozovsky E."/>
            <person name="Lu J."/>
            <person name="Luo M."/>
            <person name="Machado C.A."/>
            <person name="Makalowski W."/>
            <person name="Marzo M."/>
            <person name="Matsuda M."/>
            <person name="Matzkin L."/>
            <person name="McAllister B."/>
            <person name="McBride C.S."/>
            <person name="McKernan B."/>
            <person name="McKernan K."/>
            <person name="Mendez-Lago M."/>
            <person name="Minx P."/>
            <person name="Mollenhauer M.U."/>
            <person name="Montooth K."/>
            <person name="Mount S.M."/>
            <person name="Mu X."/>
            <person name="Myers E."/>
            <person name="Negre B."/>
            <person name="Newfeld S."/>
            <person name="Nielsen R."/>
            <person name="Noor M.A."/>
            <person name="O'Grady P."/>
            <person name="Pachter L."/>
            <person name="Papaceit M."/>
            <person name="Parisi M.J."/>
            <person name="Parisi M."/>
            <person name="Parts L."/>
            <person name="Pedersen J.S."/>
            <person name="Pesole G."/>
            <person name="Phillippy A.M."/>
            <person name="Ponting C.P."/>
            <person name="Pop M."/>
            <person name="Porcelli D."/>
            <person name="Powell J.R."/>
            <person name="Prohaska S."/>
            <person name="Pruitt K."/>
            <person name="Puig M."/>
            <person name="Quesneville H."/>
            <person name="Ram K.R."/>
            <person name="Rand D."/>
            <person name="Rasmussen M.D."/>
            <person name="Reed L.K."/>
            <person name="Reenan R."/>
            <person name="Reily A."/>
            <person name="Remington K.A."/>
            <person name="Rieger T.T."/>
            <person name="Ritchie M.G."/>
            <person name="Robin C."/>
            <person name="Rogers Y.H."/>
            <person name="Rohde C."/>
            <person name="Rozas J."/>
            <person name="Rubenfield M.J."/>
            <person name="Ruiz A."/>
            <person name="Russo S."/>
            <person name="Salzberg S.L."/>
            <person name="Sanchez-Gracia A."/>
            <person name="Saranga D.J."/>
            <person name="Sato H."/>
            <person name="Schaeffer S.W."/>
            <person name="Schatz M.C."/>
            <person name="Schlenke T."/>
            <person name="Schwartz R."/>
            <person name="Segarra C."/>
            <person name="Singh R.S."/>
            <person name="Sirot L."/>
            <person name="Sirota M."/>
            <person name="Sisneros N.B."/>
            <person name="Smith C.D."/>
            <person name="Smith T.F."/>
            <person name="Spieth J."/>
            <person name="Stage D.E."/>
            <person name="Stark A."/>
            <person name="Stephan W."/>
            <person name="Strausberg R.L."/>
            <person name="Strempel S."/>
            <person name="Sturgill D."/>
            <person name="Sutton G."/>
            <person name="Sutton G.G."/>
            <person name="Tao W."/>
            <person name="Teichmann S."/>
            <person name="Tobari Y.N."/>
            <person name="Tomimura Y."/>
            <person name="Tsolas J.M."/>
            <person name="Valente V.L."/>
            <person name="Venter E."/>
            <person name="Venter J.C."/>
            <person name="Vicario S."/>
            <person name="Vieira F.G."/>
            <person name="Vilella A.J."/>
            <person name="Villasante A."/>
            <person name="Walenz B."/>
            <person name="Wang J."/>
            <person name="Wasserman M."/>
            <person name="Watts T."/>
            <person name="Wilson D."/>
            <person name="Wilson R.K."/>
            <person name="Wing R.A."/>
            <person name="Wolfner M.F."/>
            <person name="Wong A."/>
            <person name="Wong G.K."/>
            <person name="Wu C.I."/>
            <person name="Wu G."/>
            <person name="Yamamoto D."/>
            <person name="Yang H.P."/>
            <person name="Yang S.P."/>
            <person name="Yorke J.A."/>
            <person name="Yoshida K."/>
            <person name="Zdobnov E."/>
            <person name="Zhang P."/>
            <person name="Zhang Y."/>
            <person name="Zimin A.V."/>
            <person name="Baldwin J."/>
            <person name="Abdouelleil A."/>
            <person name="Abdulkadir J."/>
            <person name="Abebe A."/>
            <person name="Abera B."/>
            <person name="Abreu J."/>
            <person name="Acer S.C."/>
            <person name="Aftuck L."/>
            <person name="Alexander A."/>
            <person name="An P."/>
            <person name="Anderson E."/>
            <person name="Anderson S."/>
            <person name="Arachi H."/>
            <person name="Azer M."/>
            <person name="Bachantsang P."/>
            <person name="Barry A."/>
            <person name="Bayul T."/>
            <person name="Berlin A."/>
            <person name="Bessette D."/>
            <person name="Bloom T."/>
            <person name="Blye J."/>
            <person name="Boguslavskiy L."/>
            <person name="Bonnet C."/>
            <person name="Boukhgalter B."/>
            <person name="Bourzgui I."/>
            <person name="Brown A."/>
            <person name="Cahill P."/>
            <person name="Channer S."/>
            <person name="Cheshatsang Y."/>
            <person name="Chuda L."/>
            <person name="Citroen M."/>
            <person name="Collymore A."/>
            <person name="Cooke P."/>
            <person name="Costello M."/>
            <person name="D'Aco K."/>
            <person name="Daza R."/>
            <person name="De Haan G."/>
            <person name="DeGray S."/>
            <person name="DeMaso C."/>
            <person name="Dhargay N."/>
            <person name="Dooley K."/>
            <person name="Dooley E."/>
            <person name="Doricent M."/>
            <person name="Dorje P."/>
            <person name="Dorjee K."/>
            <person name="Dupes A."/>
            <person name="Elong R."/>
            <person name="Falk J."/>
            <person name="Farina A."/>
            <person name="Faro S."/>
            <person name="Ferguson D."/>
            <person name="Fisher S."/>
            <person name="Foley C.D."/>
            <person name="Franke A."/>
            <person name="Friedrich D."/>
            <person name="Gadbois L."/>
            <person name="Gearin G."/>
            <person name="Gearin C.R."/>
            <person name="Giannoukos G."/>
            <person name="Goode T."/>
            <person name="Graham J."/>
            <person name="Grandbois E."/>
            <person name="Grewal S."/>
            <person name="Gyaltsen K."/>
            <person name="Hafez N."/>
            <person name="Hagos B."/>
            <person name="Hall J."/>
            <person name="Henson C."/>
            <person name="Hollinger A."/>
            <person name="Honan T."/>
            <person name="Huard M.D."/>
            <person name="Hughes L."/>
            <person name="Hurhula B."/>
            <person name="Husby M.E."/>
            <person name="Kamat A."/>
            <person name="Kanga B."/>
            <person name="Kashin S."/>
            <person name="Khazanovich D."/>
            <person name="Kisner P."/>
            <person name="Lance K."/>
            <person name="Lara M."/>
            <person name="Lee W."/>
            <person name="Lennon N."/>
            <person name="Letendre F."/>
            <person name="LeVine R."/>
            <person name="Lipovsky A."/>
            <person name="Liu X."/>
            <person name="Liu J."/>
            <person name="Liu S."/>
            <person name="Lokyitsang T."/>
            <person name="Lokyitsang Y."/>
            <person name="Lubonja R."/>
            <person name="Lui A."/>
            <person name="MacDonald P."/>
            <person name="Magnisalis V."/>
            <person name="Maru K."/>
            <person name="Matthews C."/>
            <person name="McCusker W."/>
            <person name="McDonough S."/>
            <person name="Mehta T."/>
            <person name="Meldrim J."/>
            <person name="Meneus L."/>
            <person name="Mihai O."/>
            <person name="Mihalev A."/>
            <person name="Mihova T."/>
            <person name="Mittelman R."/>
            <person name="Mlenga V."/>
            <person name="Montmayeur A."/>
            <person name="Mulrain L."/>
            <person name="Navidi A."/>
            <person name="Naylor J."/>
            <person name="Negash T."/>
            <person name="Nguyen T."/>
            <person name="Nguyen N."/>
            <person name="Nicol R."/>
            <person name="Norbu C."/>
            <person name="Norbu N."/>
            <person name="Novod N."/>
            <person name="O'Neill B."/>
            <person name="Osman S."/>
            <person name="Markiewicz E."/>
            <person name="Oyono O.L."/>
            <person name="Patti C."/>
            <person name="Phunkhang P."/>
            <person name="Pierre F."/>
            <person name="Priest M."/>
            <person name="Raghuraman S."/>
            <person name="Rege F."/>
            <person name="Reyes R."/>
            <person name="Rise C."/>
            <person name="Rogov P."/>
            <person name="Ross K."/>
            <person name="Ryan E."/>
            <person name="Settipalli S."/>
            <person name="Shea T."/>
            <person name="Sherpa N."/>
            <person name="Shi L."/>
            <person name="Shih D."/>
            <person name="Sparrow T."/>
            <person name="Spaulding J."/>
            <person name="Stalker J."/>
            <person name="Stange-Thomann N."/>
            <person name="Stavropoulos S."/>
            <person name="Stone C."/>
            <person name="Strader C."/>
            <person name="Tesfaye S."/>
            <person name="Thomson T."/>
            <person name="Thoulutsang Y."/>
            <person name="Thoulutsang D."/>
            <person name="Topham K."/>
            <person name="Topping I."/>
            <person name="Tsamla T."/>
            <person name="Vassiliev H."/>
            <person name="Vo A."/>
            <person name="Wangchuk T."/>
            <person name="Wangdi T."/>
            <person name="Weiand M."/>
            <person name="Wilkinson J."/>
            <person name="Wilson A."/>
            <person name="Yadav S."/>
            <person name="Young G."/>
            <person name="Yu Q."/>
            <person name="Zembek L."/>
            <person name="Zhong D."/>
            <person name="Zimmer A."/>
            <person name="Zwirko Z."/>
            <person name="Jaffe D.B."/>
            <person name="Alvarez P."/>
            <person name="Brockman W."/>
            <person name="Butler J."/>
            <person name="Chin C."/>
            <person name="Gnerre S."/>
            <person name="Grabherr M."/>
            <person name="Kleber M."/>
            <person name="Mauceli E."/>
            <person name="MacCallum I."/>
        </authorList>
    </citation>
    <scope>NUCLEOTIDE SEQUENCE [LARGE SCALE GENOMIC DNA]</scope>
    <source>
        <strain evidence="3">Tucson 15287-2541.00</strain>
    </source>
</reference>
<accession>B4J1Z2</accession>
<dbReference type="HOGENOM" id="CLU_572752_0_0_1"/>